<comment type="caution">
    <text evidence="1">The sequence shown here is derived from an EMBL/GenBank/DDBJ whole genome shotgun (WGS) entry which is preliminary data.</text>
</comment>
<evidence type="ECO:0000313" key="1">
    <source>
        <dbReference type="EMBL" id="KAG2187601.1"/>
    </source>
</evidence>
<evidence type="ECO:0000313" key="2">
    <source>
        <dbReference type="Proteomes" id="UP000612746"/>
    </source>
</evidence>
<name>A0A8H7Q879_9FUNG</name>
<dbReference type="EMBL" id="JAEPRA010000003">
    <property type="protein sequence ID" value="KAG2187601.1"/>
    <property type="molecule type" value="Genomic_DNA"/>
</dbReference>
<protein>
    <submittedName>
        <fullName evidence="1">Uncharacterized protein</fullName>
    </submittedName>
</protein>
<dbReference type="AlphaFoldDB" id="A0A8H7Q879"/>
<feature type="non-terminal residue" evidence="1">
    <location>
        <position position="1"/>
    </location>
</feature>
<sequence>SIPCAPNCQNLLLNLHEPTTGNATNARAALSVRIRQMRTNWFFAHRVTVVATLFASSHPFQPYQKVN</sequence>
<dbReference type="Proteomes" id="UP000612746">
    <property type="component" value="Unassembled WGS sequence"/>
</dbReference>
<reference evidence="1" key="1">
    <citation type="submission" date="2020-12" db="EMBL/GenBank/DDBJ databases">
        <title>Metabolic potential, ecology and presence of endohyphal bacteria is reflected in genomic diversity of Mucoromycotina.</title>
        <authorList>
            <person name="Muszewska A."/>
            <person name="Okrasinska A."/>
            <person name="Steczkiewicz K."/>
            <person name="Drgas O."/>
            <person name="Orlowska M."/>
            <person name="Perlinska-Lenart U."/>
            <person name="Aleksandrzak-Piekarczyk T."/>
            <person name="Szatraj K."/>
            <person name="Zielenkiewicz U."/>
            <person name="Pilsyk S."/>
            <person name="Malc E."/>
            <person name="Mieczkowski P."/>
            <person name="Kruszewska J.S."/>
            <person name="Biernat P."/>
            <person name="Pawlowska J."/>
        </authorList>
    </citation>
    <scope>NUCLEOTIDE SEQUENCE</scope>
    <source>
        <strain evidence="1">WA0000051536</strain>
    </source>
</reference>
<organism evidence="1 2">
    <name type="scientific">Umbelopsis vinacea</name>
    <dbReference type="NCBI Taxonomy" id="44442"/>
    <lineage>
        <taxon>Eukaryota</taxon>
        <taxon>Fungi</taxon>
        <taxon>Fungi incertae sedis</taxon>
        <taxon>Mucoromycota</taxon>
        <taxon>Mucoromycotina</taxon>
        <taxon>Umbelopsidomycetes</taxon>
        <taxon>Umbelopsidales</taxon>
        <taxon>Umbelopsidaceae</taxon>
        <taxon>Umbelopsis</taxon>
    </lineage>
</organism>
<accession>A0A8H7Q879</accession>
<keyword evidence="2" id="KW-1185">Reference proteome</keyword>
<proteinExistence type="predicted"/>
<gene>
    <name evidence="1" type="ORF">INT44_005290</name>
</gene>